<feature type="transmembrane region" description="Helical" evidence="13">
    <location>
        <begin position="242"/>
        <end position="264"/>
    </location>
</feature>
<keyword evidence="11 13" id="KW-0472">Membrane</keyword>
<accession>A0A6J4V863</accession>
<dbReference type="GO" id="GO:0016020">
    <property type="term" value="C:membrane"/>
    <property type="evidence" value="ECO:0007669"/>
    <property type="project" value="UniProtKB-SubCell"/>
</dbReference>
<keyword evidence="4 15" id="KW-0645">Protease</keyword>
<feature type="transmembrane region" description="Helical" evidence="13">
    <location>
        <begin position="276"/>
        <end position="309"/>
    </location>
</feature>
<comment type="similarity">
    <text evidence="3">Belongs to the peptidase M50B family.</text>
</comment>
<feature type="transmembrane region" description="Helical" evidence="13">
    <location>
        <begin position="121"/>
        <end position="141"/>
    </location>
</feature>
<dbReference type="GO" id="GO:0008237">
    <property type="term" value="F:metallopeptidase activity"/>
    <property type="evidence" value="ECO:0007669"/>
    <property type="project" value="UniProtKB-KW"/>
</dbReference>
<gene>
    <name evidence="15" type="ORF">AVDCRST_MAG88-2180</name>
</gene>
<evidence type="ECO:0000256" key="5">
    <source>
        <dbReference type="ARBA" id="ARBA00022692"/>
    </source>
</evidence>
<evidence type="ECO:0000313" key="15">
    <source>
        <dbReference type="EMBL" id="CAA9569203.1"/>
    </source>
</evidence>
<dbReference type="PANTHER" id="PTHR39188">
    <property type="entry name" value="MEMBRANE-ASSOCIATED ZINC METALLOPROTEASE M50B"/>
    <property type="match status" value="1"/>
</dbReference>
<dbReference type="InterPro" id="IPR008915">
    <property type="entry name" value="Peptidase_M50"/>
</dbReference>
<comment type="subcellular location">
    <subcellularLocation>
        <location evidence="2">Membrane</location>
        <topology evidence="2">Multi-pass membrane protein</topology>
    </subcellularLocation>
</comment>
<feature type="transmembrane region" description="Helical" evidence="13">
    <location>
        <begin position="215"/>
        <end position="235"/>
    </location>
</feature>
<dbReference type="AlphaFoldDB" id="A0A6J4V863"/>
<dbReference type="GO" id="GO:0006508">
    <property type="term" value="P:proteolysis"/>
    <property type="evidence" value="ECO:0007669"/>
    <property type="project" value="UniProtKB-KW"/>
</dbReference>
<evidence type="ECO:0000256" key="7">
    <source>
        <dbReference type="ARBA" id="ARBA00022801"/>
    </source>
</evidence>
<evidence type="ECO:0000259" key="14">
    <source>
        <dbReference type="Pfam" id="PF02163"/>
    </source>
</evidence>
<comment type="cofactor">
    <cofactor evidence="1">
        <name>Zn(2+)</name>
        <dbReference type="ChEBI" id="CHEBI:29105"/>
    </cofactor>
</comment>
<evidence type="ECO:0000256" key="2">
    <source>
        <dbReference type="ARBA" id="ARBA00004141"/>
    </source>
</evidence>
<feature type="domain" description="Peptidase M50" evidence="14">
    <location>
        <begin position="162"/>
        <end position="235"/>
    </location>
</feature>
<evidence type="ECO:0000256" key="4">
    <source>
        <dbReference type="ARBA" id="ARBA00022670"/>
    </source>
</evidence>
<feature type="compositionally biased region" description="Basic and acidic residues" evidence="12">
    <location>
        <begin position="33"/>
        <end position="43"/>
    </location>
</feature>
<sequence>MEIKEQSEAEGPADRYVYVPAIPVAATNSGAVADDRHEGRDGDGNGGSATPESTLVPYGYERASQGASPGWVSVPPTGTGPERVAGPFVEGPAYDQTRGQGGSSGRGGSGIGKIIGRTWPLLLLLLTKAKWLTVLFKFKAFSTFSTMLLSIGAYALFWGVPFAIGFVALLFIHEMGHALVLKRQGVKATAPLFIPFMGAVIGMKEMPKNVFAEAQMALGGPILGSLGALACLMLWQVTGSGLFLALAYTGFLLNLFNLIPISPLDGGRAMAAISPWGWLLGIALGVAIFLRFQSLILGFILVVGTVEVVQRWRGRREDRAYYEATGRQRLAVSAVYLGLAVTLALLMAVLQPELVGLRPGR</sequence>
<feature type="transmembrane region" description="Helical" evidence="13">
    <location>
        <begin position="330"/>
        <end position="350"/>
    </location>
</feature>
<evidence type="ECO:0000256" key="13">
    <source>
        <dbReference type="SAM" id="Phobius"/>
    </source>
</evidence>
<protein>
    <submittedName>
        <fullName evidence="15">Membrane metalloprotease</fullName>
    </submittedName>
</protein>
<evidence type="ECO:0000256" key="3">
    <source>
        <dbReference type="ARBA" id="ARBA00007931"/>
    </source>
</evidence>
<name>A0A6J4V863_9BACT</name>
<evidence type="ECO:0000256" key="6">
    <source>
        <dbReference type="ARBA" id="ARBA00022723"/>
    </source>
</evidence>
<evidence type="ECO:0000256" key="12">
    <source>
        <dbReference type="SAM" id="MobiDB-lite"/>
    </source>
</evidence>
<feature type="region of interest" description="Disordered" evidence="12">
    <location>
        <begin position="28"/>
        <end position="55"/>
    </location>
</feature>
<evidence type="ECO:0000256" key="1">
    <source>
        <dbReference type="ARBA" id="ARBA00001947"/>
    </source>
</evidence>
<dbReference type="PANTHER" id="PTHR39188:SF3">
    <property type="entry name" value="STAGE IV SPORULATION PROTEIN FB"/>
    <property type="match status" value="1"/>
</dbReference>
<keyword evidence="5 13" id="KW-0812">Transmembrane</keyword>
<proteinExistence type="inferred from homology"/>
<evidence type="ECO:0000256" key="8">
    <source>
        <dbReference type="ARBA" id="ARBA00022833"/>
    </source>
</evidence>
<keyword evidence="6" id="KW-0479">Metal-binding</keyword>
<evidence type="ECO:0000256" key="10">
    <source>
        <dbReference type="ARBA" id="ARBA00023049"/>
    </source>
</evidence>
<evidence type="ECO:0000256" key="11">
    <source>
        <dbReference type="ARBA" id="ARBA00023136"/>
    </source>
</evidence>
<keyword evidence="10 15" id="KW-0482">Metalloprotease</keyword>
<dbReference type="CDD" id="cd06160">
    <property type="entry name" value="S2P-M50_like_2"/>
    <property type="match status" value="1"/>
</dbReference>
<dbReference type="Pfam" id="PF02163">
    <property type="entry name" value="Peptidase_M50"/>
    <property type="match status" value="1"/>
</dbReference>
<feature type="transmembrane region" description="Helical" evidence="13">
    <location>
        <begin position="147"/>
        <end position="172"/>
    </location>
</feature>
<keyword evidence="7" id="KW-0378">Hydrolase</keyword>
<keyword evidence="8" id="KW-0862">Zinc</keyword>
<organism evidence="15">
    <name type="scientific">uncultured Thermomicrobiales bacterium</name>
    <dbReference type="NCBI Taxonomy" id="1645740"/>
    <lineage>
        <taxon>Bacteria</taxon>
        <taxon>Pseudomonadati</taxon>
        <taxon>Thermomicrobiota</taxon>
        <taxon>Thermomicrobia</taxon>
        <taxon>Thermomicrobiales</taxon>
        <taxon>environmental samples</taxon>
    </lineage>
</organism>
<dbReference type="GO" id="GO:0046872">
    <property type="term" value="F:metal ion binding"/>
    <property type="evidence" value="ECO:0007669"/>
    <property type="project" value="UniProtKB-KW"/>
</dbReference>
<evidence type="ECO:0000256" key="9">
    <source>
        <dbReference type="ARBA" id="ARBA00022989"/>
    </source>
</evidence>
<dbReference type="EMBL" id="CADCWM010000564">
    <property type="protein sequence ID" value="CAA9569203.1"/>
    <property type="molecule type" value="Genomic_DNA"/>
</dbReference>
<feature type="transmembrane region" description="Helical" evidence="13">
    <location>
        <begin position="184"/>
        <end position="203"/>
    </location>
</feature>
<reference evidence="15" key="1">
    <citation type="submission" date="2020-02" db="EMBL/GenBank/DDBJ databases">
        <authorList>
            <person name="Meier V. D."/>
        </authorList>
    </citation>
    <scope>NUCLEOTIDE SEQUENCE</scope>
    <source>
        <strain evidence="15">AVDCRST_MAG88</strain>
    </source>
</reference>
<keyword evidence="9 13" id="KW-1133">Transmembrane helix</keyword>